<sequence length="134" mass="14392">MTMTDPIADMLTRVRNANQAFQDSTSMPSSKIKVGIAEILKANGYIAGYELTEVEGQVGKTLKVSLKYGESRERSISGIKRISKPGLRVYAKSTELPKVLGGLGIAIISTSQGLLTDRDAKAKSVGGEVLAYVW</sequence>
<comment type="function">
    <text evidence="1">One of the primary rRNA binding proteins, it binds directly to 16S rRNA central domain where it helps coordinate assembly of the platform of the 30S subunit.</text>
</comment>
<dbReference type="InterPro" id="IPR047863">
    <property type="entry name" value="Ribosomal_uS8_CS"/>
</dbReference>
<name>A0ABX8SJ51_9ACTN</name>
<comment type="similarity">
    <text evidence="1 2">Belongs to the universal ribosomal protein uS8 family.</text>
</comment>
<proteinExistence type="inferred from homology"/>
<dbReference type="Pfam" id="PF00410">
    <property type="entry name" value="Ribosomal_S8"/>
    <property type="match status" value="1"/>
</dbReference>
<protein>
    <recommendedName>
        <fullName evidence="1">Small ribosomal subunit protein uS8</fullName>
    </recommendedName>
</protein>
<dbReference type="EMBL" id="CP079216">
    <property type="protein sequence ID" value="QXT62148.1"/>
    <property type="molecule type" value="Genomic_DNA"/>
</dbReference>
<keyword evidence="1 2" id="KW-0689">Ribosomal protein</keyword>
<dbReference type="GO" id="GO:0005840">
    <property type="term" value="C:ribosome"/>
    <property type="evidence" value="ECO:0007669"/>
    <property type="project" value="UniProtKB-KW"/>
</dbReference>
<dbReference type="PANTHER" id="PTHR11758">
    <property type="entry name" value="40S RIBOSOMAL PROTEIN S15A"/>
    <property type="match status" value="1"/>
</dbReference>
<keyword evidence="1" id="KW-0699">rRNA-binding</keyword>
<evidence type="ECO:0000256" key="1">
    <source>
        <dbReference type="HAMAP-Rule" id="MF_01302"/>
    </source>
</evidence>
<evidence type="ECO:0000313" key="4">
    <source>
        <dbReference type="Proteomes" id="UP000824504"/>
    </source>
</evidence>
<organism evidence="3 4">
    <name type="scientific">Tessaracoccus palaemonis</name>
    <dbReference type="NCBI Taxonomy" id="2829499"/>
    <lineage>
        <taxon>Bacteria</taxon>
        <taxon>Bacillati</taxon>
        <taxon>Actinomycetota</taxon>
        <taxon>Actinomycetes</taxon>
        <taxon>Propionibacteriales</taxon>
        <taxon>Propionibacteriaceae</taxon>
        <taxon>Tessaracoccus</taxon>
    </lineage>
</organism>
<dbReference type="Proteomes" id="UP000824504">
    <property type="component" value="Chromosome"/>
</dbReference>
<dbReference type="NCBIfam" id="NF001109">
    <property type="entry name" value="PRK00136.1"/>
    <property type="match status" value="1"/>
</dbReference>
<evidence type="ECO:0000256" key="2">
    <source>
        <dbReference type="RuleBase" id="RU003660"/>
    </source>
</evidence>
<dbReference type="HAMAP" id="MF_01302_B">
    <property type="entry name" value="Ribosomal_uS8_B"/>
    <property type="match status" value="1"/>
</dbReference>
<evidence type="ECO:0000313" key="3">
    <source>
        <dbReference type="EMBL" id="QXT62148.1"/>
    </source>
</evidence>
<dbReference type="InterPro" id="IPR000630">
    <property type="entry name" value="Ribosomal_uS8"/>
</dbReference>
<keyword evidence="1 2" id="KW-0687">Ribonucleoprotein</keyword>
<accession>A0ABX8SJ51</accession>
<gene>
    <name evidence="1 3" type="primary">rpsH</name>
    <name evidence="3" type="ORF">KDB89_10265</name>
</gene>
<dbReference type="RefSeq" id="WP_219080752.1">
    <property type="nucleotide sequence ID" value="NZ_CP079216.1"/>
</dbReference>
<keyword evidence="1" id="KW-0694">RNA-binding</keyword>
<comment type="subunit">
    <text evidence="1">Part of the 30S ribosomal subunit. Contacts proteins S5 and S12.</text>
</comment>
<dbReference type="PROSITE" id="PS00053">
    <property type="entry name" value="RIBOSOMAL_S8"/>
    <property type="match status" value="1"/>
</dbReference>
<keyword evidence="4" id="KW-1185">Reference proteome</keyword>
<reference evidence="3 4" key="1">
    <citation type="submission" date="2021-07" db="EMBL/GenBank/DDBJ databases">
        <title>complete genome sequencing of Tessaracoccus sp.J1M15.</title>
        <authorList>
            <person name="Bae J.-W."/>
            <person name="Kim D.-y."/>
        </authorList>
    </citation>
    <scope>NUCLEOTIDE SEQUENCE [LARGE SCALE GENOMIC DNA]</scope>
    <source>
        <strain evidence="3 4">J1M15</strain>
    </source>
</reference>